<reference evidence="2 3" key="1">
    <citation type="submission" date="2019-12" db="EMBL/GenBank/DDBJ databases">
        <title>Novel species isolated from a subtropical stream in China.</title>
        <authorList>
            <person name="Lu H."/>
        </authorList>
    </citation>
    <scope>NUCLEOTIDE SEQUENCE [LARGE SCALE GENOMIC DNA]</scope>
    <source>
        <strain evidence="2 3">FT94W</strain>
    </source>
</reference>
<dbReference type="EMBL" id="WWCO01000003">
    <property type="protein sequence ID" value="MYM33711.1"/>
    <property type="molecule type" value="Genomic_DNA"/>
</dbReference>
<keyword evidence="3" id="KW-1185">Reference proteome</keyword>
<name>A0ABW9V1X2_9BURK</name>
<dbReference type="RefSeq" id="WP_160989115.1">
    <property type="nucleotide sequence ID" value="NZ_WWCO01000003.1"/>
</dbReference>
<sequence length="609" mass="68726">MQIIKKIKIRYFRSIYTVTIDDCSALNVISGKNDSGKSNVLRALNLFFNEETDWKSGLEFYHDFSVHRLDEVRKESIKGKQFISIEIEFLRPNSYAGSLPPTFSVTRNWLRDSTQYHESSNLEVLQKAGKLPSSLSTARRGLQTFLNKIYYEYVPAIKDRAYSQHLLSRLQKALLDSTLEDSTGIPKLAANLAKTIQKQVGELQDDFYLATGLSTAFEPPKQLSELFQAFHVATSNSTDQAIPLSSRGDGIQARYLSSVLNYIAEKSNKFFVWGFEEPENSLEFRYAEELANDFVVRYSKKSQIFVTTHSPAFVSSVDDNVSCFRAFQDEQKTILINLANPKNGDNHQNELNHELGVLKIQKQVHELYATQLVELRVVEEARAAAEQELKDSKKSLLLVEGKTDKKIIEIAWKKLRSSAIPFRIRVADPAADGSTGGTGMLAKTIEGVHPDDGRCCVALFDQDAEGIKGYEALSKNFTKMKGGNDIKVHVNKVSYGMLLPAPEFRKEYVLAKNHMIEFMFSDEVLQKKVNGIGLHFKKPIANIVINGVQVVDSSQYFLPSVNSDFSAFRKIHNGKEHFAENIVPTLGKSDFFEFENLFSILESIPNFTT</sequence>
<proteinExistence type="predicted"/>
<gene>
    <name evidence="2" type="ORF">GTP38_05080</name>
</gene>
<protein>
    <submittedName>
        <fullName evidence="2">AAA family ATPase</fullName>
    </submittedName>
</protein>
<dbReference type="PANTHER" id="PTHR43581:SF4">
    <property type="entry name" value="ATP_GTP PHOSPHATASE"/>
    <property type="match status" value="1"/>
</dbReference>
<evidence type="ECO:0000259" key="1">
    <source>
        <dbReference type="Pfam" id="PF13304"/>
    </source>
</evidence>
<dbReference type="Proteomes" id="UP000449678">
    <property type="component" value="Unassembled WGS sequence"/>
</dbReference>
<dbReference type="PANTHER" id="PTHR43581">
    <property type="entry name" value="ATP/GTP PHOSPHATASE"/>
    <property type="match status" value="1"/>
</dbReference>
<dbReference type="SUPFAM" id="SSF52540">
    <property type="entry name" value="P-loop containing nucleoside triphosphate hydrolases"/>
    <property type="match status" value="1"/>
</dbReference>
<evidence type="ECO:0000313" key="2">
    <source>
        <dbReference type="EMBL" id="MYM33711.1"/>
    </source>
</evidence>
<comment type="caution">
    <text evidence="2">The sequence shown here is derived from an EMBL/GenBank/DDBJ whole genome shotgun (WGS) entry which is preliminary data.</text>
</comment>
<dbReference type="InterPro" id="IPR003959">
    <property type="entry name" value="ATPase_AAA_core"/>
</dbReference>
<accession>A0ABW9V1X2</accession>
<dbReference type="Gene3D" id="3.40.50.300">
    <property type="entry name" value="P-loop containing nucleotide triphosphate hydrolases"/>
    <property type="match status" value="1"/>
</dbReference>
<evidence type="ECO:0000313" key="3">
    <source>
        <dbReference type="Proteomes" id="UP000449678"/>
    </source>
</evidence>
<dbReference type="InterPro" id="IPR051396">
    <property type="entry name" value="Bact_Antivir_Def_Nuclease"/>
</dbReference>
<dbReference type="InterPro" id="IPR027417">
    <property type="entry name" value="P-loop_NTPase"/>
</dbReference>
<organism evidence="2 3">
    <name type="scientific">Duganella lactea</name>
    <dbReference type="NCBI Taxonomy" id="2692173"/>
    <lineage>
        <taxon>Bacteria</taxon>
        <taxon>Pseudomonadati</taxon>
        <taxon>Pseudomonadota</taxon>
        <taxon>Betaproteobacteria</taxon>
        <taxon>Burkholderiales</taxon>
        <taxon>Oxalobacteraceae</taxon>
        <taxon>Telluria group</taxon>
        <taxon>Duganella</taxon>
    </lineage>
</organism>
<dbReference type="Pfam" id="PF13304">
    <property type="entry name" value="AAA_21"/>
    <property type="match status" value="1"/>
</dbReference>
<feature type="domain" description="ATPase AAA-type core" evidence="1">
    <location>
        <begin position="26"/>
        <end position="315"/>
    </location>
</feature>